<keyword evidence="2" id="KW-0548">Nucleotidyltransferase</keyword>
<feature type="non-terminal residue" evidence="8">
    <location>
        <position position="56"/>
    </location>
</feature>
<dbReference type="GO" id="GO:0016787">
    <property type="term" value="F:hydrolase activity"/>
    <property type="evidence" value="ECO:0007669"/>
    <property type="project" value="UniProtKB-KW"/>
</dbReference>
<organism evidence="8 9">
    <name type="scientific">Caloenas nicobarica</name>
    <name type="common">Nicobar pigeon</name>
    <dbReference type="NCBI Taxonomy" id="187106"/>
    <lineage>
        <taxon>Eukaryota</taxon>
        <taxon>Metazoa</taxon>
        <taxon>Chordata</taxon>
        <taxon>Craniata</taxon>
        <taxon>Vertebrata</taxon>
        <taxon>Euteleostomi</taxon>
        <taxon>Archelosauria</taxon>
        <taxon>Archosauria</taxon>
        <taxon>Dinosauria</taxon>
        <taxon>Saurischia</taxon>
        <taxon>Theropoda</taxon>
        <taxon>Coelurosauria</taxon>
        <taxon>Aves</taxon>
        <taxon>Neognathae</taxon>
        <taxon>Neoaves</taxon>
        <taxon>Columbimorphae</taxon>
        <taxon>Columbiformes</taxon>
        <taxon>Columbidae</taxon>
        <taxon>Caloenas</taxon>
    </lineage>
</organism>
<evidence type="ECO:0000256" key="4">
    <source>
        <dbReference type="ARBA" id="ARBA00022759"/>
    </source>
</evidence>
<dbReference type="InterPro" id="IPR043128">
    <property type="entry name" value="Rev_trsase/Diguanyl_cyclase"/>
</dbReference>
<dbReference type="PANTHER" id="PTHR41694:SF3">
    <property type="entry name" value="RNA-DIRECTED DNA POLYMERASE-RELATED"/>
    <property type="match status" value="1"/>
</dbReference>
<dbReference type="GO" id="GO:0035613">
    <property type="term" value="F:RNA stem-loop binding"/>
    <property type="evidence" value="ECO:0007669"/>
    <property type="project" value="TreeGrafter"/>
</dbReference>
<sequence length="56" mass="6552">PWKYLGWQITKQEIILQPVTFKFHNVMTINDLRKLLGAVNWLPPVLGITTEELHPL</sequence>
<feature type="domain" description="Reverse transcriptase thumb" evidence="7">
    <location>
        <begin position="17"/>
        <end position="56"/>
    </location>
</feature>
<keyword evidence="6" id="KW-0695">RNA-directed DNA polymerase</keyword>
<accession>A0A7K6TK86</accession>
<keyword evidence="3" id="KW-0540">Nuclease</keyword>
<dbReference type="InterPro" id="IPR010661">
    <property type="entry name" value="RVT_thumb"/>
</dbReference>
<dbReference type="Pfam" id="PF06817">
    <property type="entry name" value="RVT_thumb"/>
    <property type="match status" value="1"/>
</dbReference>
<dbReference type="GO" id="GO:0003964">
    <property type="term" value="F:RNA-directed DNA polymerase activity"/>
    <property type="evidence" value="ECO:0007669"/>
    <property type="project" value="UniProtKB-KW"/>
</dbReference>
<dbReference type="Gene3D" id="3.30.70.270">
    <property type="match status" value="1"/>
</dbReference>
<dbReference type="SUPFAM" id="SSF56672">
    <property type="entry name" value="DNA/RNA polymerases"/>
    <property type="match status" value="1"/>
</dbReference>
<gene>
    <name evidence="8" type="primary">Ervk7</name>
    <name evidence="8" type="ORF">CALNIC_R15291</name>
</gene>
<evidence type="ECO:0000313" key="8">
    <source>
        <dbReference type="EMBL" id="NWX10983.1"/>
    </source>
</evidence>
<feature type="non-terminal residue" evidence="8">
    <location>
        <position position="1"/>
    </location>
</feature>
<dbReference type="Proteomes" id="UP000546235">
    <property type="component" value="Unassembled WGS sequence"/>
</dbReference>
<keyword evidence="1" id="KW-0808">Transferase</keyword>
<proteinExistence type="predicted"/>
<comment type="caution">
    <text evidence="8">The sequence shown here is derived from an EMBL/GenBank/DDBJ whole genome shotgun (WGS) entry which is preliminary data.</text>
</comment>
<keyword evidence="9" id="KW-1185">Reference proteome</keyword>
<evidence type="ECO:0000259" key="7">
    <source>
        <dbReference type="Pfam" id="PF06817"/>
    </source>
</evidence>
<evidence type="ECO:0000256" key="3">
    <source>
        <dbReference type="ARBA" id="ARBA00022722"/>
    </source>
</evidence>
<dbReference type="PANTHER" id="PTHR41694">
    <property type="entry name" value="ENDOGENOUS RETROVIRUS GROUP K MEMBER POL PROTEIN"/>
    <property type="match status" value="1"/>
</dbReference>
<dbReference type="GO" id="GO:0004519">
    <property type="term" value="F:endonuclease activity"/>
    <property type="evidence" value="ECO:0007669"/>
    <property type="project" value="UniProtKB-KW"/>
</dbReference>
<keyword evidence="4" id="KW-0255">Endonuclease</keyword>
<evidence type="ECO:0000256" key="2">
    <source>
        <dbReference type="ARBA" id="ARBA00022695"/>
    </source>
</evidence>
<evidence type="ECO:0000256" key="5">
    <source>
        <dbReference type="ARBA" id="ARBA00022801"/>
    </source>
</evidence>
<dbReference type="EMBL" id="VZSB01003633">
    <property type="protein sequence ID" value="NWX10983.1"/>
    <property type="molecule type" value="Genomic_DNA"/>
</dbReference>
<dbReference type="InterPro" id="IPR043502">
    <property type="entry name" value="DNA/RNA_pol_sf"/>
</dbReference>
<protein>
    <submittedName>
        <fullName evidence="8">POK7 protein</fullName>
    </submittedName>
</protein>
<keyword evidence="5" id="KW-0378">Hydrolase</keyword>
<evidence type="ECO:0000313" key="9">
    <source>
        <dbReference type="Proteomes" id="UP000546235"/>
    </source>
</evidence>
<evidence type="ECO:0000256" key="1">
    <source>
        <dbReference type="ARBA" id="ARBA00022679"/>
    </source>
</evidence>
<evidence type="ECO:0000256" key="6">
    <source>
        <dbReference type="ARBA" id="ARBA00022918"/>
    </source>
</evidence>
<dbReference type="AlphaFoldDB" id="A0A7K6TK86"/>
<name>A0A7K6TK86_CALNI</name>
<reference evidence="8 9" key="1">
    <citation type="submission" date="2019-09" db="EMBL/GenBank/DDBJ databases">
        <title>Bird 10,000 Genomes (B10K) Project - Family phase.</title>
        <authorList>
            <person name="Zhang G."/>
        </authorList>
    </citation>
    <scope>NUCLEOTIDE SEQUENCE [LARGE SCALE GENOMIC DNA]</scope>
    <source>
        <strain evidence="8">OUT-0007</strain>
        <tissue evidence="8">Blood</tissue>
    </source>
</reference>